<evidence type="ECO:0000256" key="5">
    <source>
        <dbReference type="ARBA" id="ARBA00023242"/>
    </source>
</evidence>
<dbReference type="EMBL" id="JEMT01028862">
    <property type="protein sequence ID" value="EXX53538.1"/>
    <property type="molecule type" value="Genomic_DNA"/>
</dbReference>
<name>A0A015LFD4_RHIIW</name>
<evidence type="ECO:0000256" key="1">
    <source>
        <dbReference type="ARBA" id="ARBA00004123"/>
    </source>
</evidence>
<comment type="subcellular location">
    <subcellularLocation>
        <location evidence="1">Nucleus</location>
    </subcellularLocation>
</comment>
<dbReference type="PANTHER" id="PTHR46481">
    <property type="entry name" value="ZINC FINGER BED DOMAIN-CONTAINING PROTEIN 4"/>
    <property type="match status" value="1"/>
</dbReference>
<dbReference type="InterPro" id="IPR013087">
    <property type="entry name" value="Znf_C2H2_type"/>
</dbReference>
<organism evidence="7 8">
    <name type="scientific">Rhizophagus irregularis (strain DAOM 197198w)</name>
    <name type="common">Glomus intraradices</name>
    <dbReference type="NCBI Taxonomy" id="1432141"/>
    <lineage>
        <taxon>Eukaryota</taxon>
        <taxon>Fungi</taxon>
        <taxon>Fungi incertae sedis</taxon>
        <taxon>Mucoromycota</taxon>
        <taxon>Glomeromycotina</taxon>
        <taxon>Glomeromycetes</taxon>
        <taxon>Glomerales</taxon>
        <taxon>Glomeraceae</taxon>
        <taxon>Rhizophagus</taxon>
    </lineage>
</organism>
<dbReference type="SUPFAM" id="SSF140996">
    <property type="entry name" value="Hermes dimerisation domain"/>
    <property type="match status" value="1"/>
</dbReference>
<dbReference type="GO" id="GO:0005634">
    <property type="term" value="C:nucleus"/>
    <property type="evidence" value="ECO:0007669"/>
    <property type="project" value="UniProtKB-SubCell"/>
</dbReference>
<evidence type="ECO:0000259" key="6">
    <source>
        <dbReference type="PROSITE" id="PS00028"/>
    </source>
</evidence>
<keyword evidence="3" id="KW-0863">Zinc-finger</keyword>
<comment type="caution">
    <text evidence="7">The sequence shown here is derived from an EMBL/GenBank/DDBJ whole genome shotgun (WGS) entry which is preliminary data.</text>
</comment>
<dbReference type="HOGENOM" id="CLU_076413_1_1_1"/>
<protein>
    <recommendedName>
        <fullName evidence="6">C2H2-type domain-containing protein</fullName>
    </recommendedName>
</protein>
<gene>
    <name evidence="7" type="ORF">RirG_242910</name>
</gene>
<evidence type="ECO:0000313" key="8">
    <source>
        <dbReference type="Proteomes" id="UP000022910"/>
    </source>
</evidence>
<dbReference type="Proteomes" id="UP000022910">
    <property type="component" value="Unassembled WGS sequence"/>
</dbReference>
<dbReference type="PROSITE" id="PS00028">
    <property type="entry name" value="ZINC_FINGER_C2H2_1"/>
    <property type="match status" value="1"/>
</dbReference>
<keyword evidence="8" id="KW-1185">Reference proteome</keyword>
<sequence>MSNPDRGRPFSDVWEYMIKGQQQSRGHYTATCTYCNCTWKYGKPCVLRQHLANHCKNCPQDVALYFARIVGKKMKEDEDDENDSNSDSEVPKKKQKYTFIMCNIPFSTIENLWFVDLMKTLQPGYDLPSKQTLSGTYLKAVLSHVNIRIVNELNNESNLTIVLDGWSDSHRNSLWAFMLLTGSRKEYL</sequence>
<evidence type="ECO:0000313" key="7">
    <source>
        <dbReference type="EMBL" id="EXX53538.1"/>
    </source>
</evidence>
<keyword evidence="4" id="KW-0862">Zinc</keyword>
<dbReference type="OrthoDB" id="2355298at2759"/>
<dbReference type="GO" id="GO:0008270">
    <property type="term" value="F:zinc ion binding"/>
    <property type="evidence" value="ECO:0007669"/>
    <property type="project" value="UniProtKB-KW"/>
</dbReference>
<keyword evidence="5" id="KW-0539">Nucleus</keyword>
<evidence type="ECO:0000256" key="4">
    <source>
        <dbReference type="ARBA" id="ARBA00022833"/>
    </source>
</evidence>
<dbReference type="PANTHER" id="PTHR46481:SF10">
    <property type="entry name" value="ZINC FINGER BED DOMAIN-CONTAINING PROTEIN 39"/>
    <property type="match status" value="1"/>
</dbReference>
<evidence type="ECO:0000256" key="2">
    <source>
        <dbReference type="ARBA" id="ARBA00022723"/>
    </source>
</evidence>
<evidence type="ECO:0000256" key="3">
    <source>
        <dbReference type="ARBA" id="ARBA00022771"/>
    </source>
</evidence>
<reference evidence="7 8" key="1">
    <citation type="submission" date="2014-02" db="EMBL/GenBank/DDBJ databases">
        <title>Single nucleus genome sequencing reveals high similarity among nuclei of an endomycorrhizal fungus.</title>
        <authorList>
            <person name="Lin K."/>
            <person name="Geurts R."/>
            <person name="Zhang Z."/>
            <person name="Limpens E."/>
            <person name="Saunders D.G."/>
            <person name="Mu D."/>
            <person name="Pang E."/>
            <person name="Cao H."/>
            <person name="Cha H."/>
            <person name="Lin T."/>
            <person name="Zhou Q."/>
            <person name="Shang Y."/>
            <person name="Li Y."/>
            <person name="Ivanov S."/>
            <person name="Sharma T."/>
            <person name="Velzen R.V."/>
            <person name="Ruijter N.D."/>
            <person name="Aanen D.K."/>
            <person name="Win J."/>
            <person name="Kamoun S."/>
            <person name="Bisseling T."/>
            <person name="Huang S."/>
        </authorList>
    </citation>
    <scope>NUCLEOTIDE SEQUENCE [LARGE SCALE GENOMIC DNA]</scope>
    <source>
        <strain evidence="8">DAOM197198w</strain>
    </source>
</reference>
<accession>A0A015LFD4</accession>
<dbReference type="InterPro" id="IPR052035">
    <property type="entry name" value="ZnF_BED_domain_contain"/>
</dbReference>
<feature type="domain" description="C2H2-type" evidence="6">
    <location>
        <begin position="32"/>
        <end position="54"/>
    </location>
</feature>
<proteinExistence type="predicted"/>
<dbReference type="AlphaFoldDB" id="A0A015LFD4"/>
<keyword evidence="2" id="KW-0479">Metal-binding</keyword>